<protein>
    <submittedName>
        <fullName evidence="1">Dihydroxyacid dehydratase/phosphogluconate dehydratase</fullName>
    </submittedName>
</protein>
<evidence type="ECO:0000313" key="2">
    <source>
        <dbReference type="Proteomes" id="UP000218542"/>
    </source>
</evidence>
<evidence type="ECO:0000313" key="1">
    <source>
        <dbReference type="EMBL" id="GAX60610.1"/>
    </source>
</evidence>
<sequence>MAKVDNKTVFSYIEKNSRLEAMIRKHKIKGFEIEGIELNVYRGKNVVCSILSQSANLDYKNREVVLKGNTTIAVENKTLRSHRANWQTKDKKFFINGGYELINGNTVKRGKGLITDYLLEEIEFCGQNLKKEA</sequence>
<reference evidence="2" key="1">
    <citation type="journal article" date="2017" name="Environ. Microbiol. Rep.">
        <title>Genetic Diversity of Marine Anaerobic Ammonium-Oxidizing Bacteria as Revealed by Genomic and Proteomic Analyses of 'Candidatus Scalindua japonica'.</title>
        <authorList>
            <person name="Oshiki M."/>
            <person name="Mizuto K."/>
            <person name="Kimura Z."/>
            <person name="Kindaichi T."/>
            <person name="Satoh H."/>
            <person name="Okabe S."/>
        </authorList>
    </citation>
    <scope>NUCLEOTIDE SEQUENCE [LARGE SCALE GENOMIC DNA]</scope>
    <source>
        <strain evidence="2">husup-a2</strain>
    </source>
</reference>
<dbReference type="AlphaFoldDB" id="A0A286TXK7"/>
<keyword evidence="2" id="KW-1185">Reference proteome</keyword>
<dbReference type="EMBL" id="BAOS01000013">
    <property type="protein sequence ID" value="GAX60610.1"/>
    <property type="molecule type" value="Genomic_DNA"/>
</dbReference>
<dbReference type="Proteomes" id="UP000218542">
    <property type="component" value="Unassembled WGS sequence"/>
</dbReference>
<gene>
    <name evidence="1" type="ORF">SCALIN_C13_0123</name>
</gene>
<accession>A0A286TXK7</accession>
<organism evidence="1 2">
    <name type="scientific">Candidatus Scalindua japonica</name>
    <dbReference type="NCBI Taxonomy" id="1284222"/>
    <lineage>
        <taxon>Bacteria</taxon>
        <taxon>Pseudomonadati</taxon>
        <taxon>Planctomycetota</taxon>
        <taxon>Candidatus Brocadiia</taxon>
        <taxon>Candidatus Brocadiales</taxon>
        <taxon>Candidatus Scalinduaceae</taxon>
        <taxon>Candidatus Scalindua</taxon>
    </lineage>
</organism>
<comment type="caution">
    <text evidence="1">The sequence shown here is derived from an EMBL/GenBank/DDBJ whole genome shotgun (WGS) entry which is preliminary data.</text>
</comment>
<name>A0A286TXK7_9BACT</name>
<proteinExistence type="predicted"/>